<evidence type="ECO:0000313" key="1">
    <source>
        <dbReference type="EMBL" id="GJE96749.1"/>
    </source>
</evidence>
<dbReference type="AlphaFoldDB" id="A0A9P3GM39"/>
<organism evidence="1 2">
    <name type="scientific">Phanerochaete sordida</name>
    <dbReference type="NCBI Taxonomy" id="48140"/>
    <lineage>
        <taxon>Eukaryota</taxon>
        <taxon>Fungi</taxon>
        <taxon>Dikarya</taxon>
        <taxon>Basidiomycota</taxon>
        <taxon>Agaricomycotina</taxon>
        <taxon>Agaricomycetes</taxon>
        <taxon>Polyporales</taxon>
        <taxon>Phanerochaetaceae</taxon>
        <taxon>Phanerochaete</taxon>
    </lineage>
</organism>
<comment type="caution">
    <text evidence="1">The sequence shown here is derived from an EMBL/GenBank/DDBJ whole genome shotgun (WGS) entry which is preliminary data.</text>
</comment>
<protein>
    <submittedName>
        <fullName evidence="1">Uncharacterized protein</fullName>
    </submittedName>
</protein>
<name>A0A9P3GM39_9APHY</name>
<dbReference type="Proteomes" id="UP000703269">
    <property type="component" value="Unassembled WGS sequence"/>
</dbReference>
<accession>A0A9P3GM39</accession>
<sequence length="613" mass="69575">MCYGENNATHAASYFNTQLYGLWKVADECANHYLGEDRQDLKPDERPHRYTFALAAWHYGRHRQGYAASVDDMMFYASFQVPELSFICNHEAEFRIRVADESDDVEPYYGHFNLDSHRASESATAELSRNQSLKPGTTFVFRVPFRTTDFQGNAALIGNGNHVLSWLVLDYRRAKLAKIEPSVDQPSFQALEIYLRAYLSFLQAAGHHVFLSLPSFSDAEGGVDIHYSEVITHQSRLQEVHGVAITDINKYLSTAWLKAAMLASGPEGQIYDRPGISLAEYQSTWLSQRSDVHFHFTFGPPEVSVLCNDEVVVNFVIDEASFYQSDNFEGSSLRTYMNWKVAVVFDLDYEEPPEEGGNVRRCKIRMAGARLVVGCSTFEGLDMNDDISLHCRYRTAEFISGEYLSILESGGYNLIFEHDRRWAAQGDEFEQAEDPTFANDSTWSAADTVEDASGKITKAAIWHNIIQQSDMYGYEQLTALSETAINQNFHSLAGQNDMLQEWTFEDFFSVTFKPPTVRLRSDGRALITFHLKDGFVRALKNRKPHPQGEKKDFTNWRVTFEVGLGICDHDAVPGITTPWQSVSMLEQSRVRQDIGPDSGATLKHLYLDLRLVF</sequence>
<proteinExistence type="predicted"/>
<reference evidence="1 2" key="1">
    <citation type="submission" date="2021-08" db="EMBL/GenBank/DDBJ databases">
        <title>Draft Genome Sequence of Phanerochaete sordida strain YK-624.</title>
        <authorList>
            <person name="Mori T."/>
            <person name="Dohra H."/>
            <person name="Suzuki T."/>
            <person name="Kawagishi H."/>
            <person name="Hirai H."/>
        </authorList>
    </citation>
    <scope>NUCLEOTIDE SEQUENCE [LARGE SCALE GENOMIC DNA]</scope>
    <source>
        <strain evidence="1 2">YK-624</strain>
    </source>
</reference>
<gene>
    <name evidence="1" type="ORF">PsYK624_129550</name>
</gene>
<keyword evidence="2" id="KW-1185">Reference proteome</keyword>
<dbReference type="OrthoDB" id="5429442at2759"/>
<evidence type="ECO:0000313" key="2">
    <source>
        <dbReference type="Proteomes" id="UP000703269"/>
    </source>
</evidence>
<dbReference type="EMBL" id="BPQB01000063">
    <property type="protein sequence ID" value="GJE96749.1"/>
    <property type="molecule type" value="Genomic_DNA"/>
</dbReference>